<keyword evidence="3" id="KW-1185">Reference proteome</keyword>
<evidence type="ECO:0000313" key="2">
    <source>
        <dbReference type="EMBL" id="QDU33312.1"/>
    </source>
</evidence>
<evidence type="ECO:0000256" key="1">
    <source>
        <dbReference type="SAM" id="Phobius"/>
    </source>
</evidence>
<name>A0A517YT26_9BACT</name>
<accession>A0A517YT26</accession>
<dbReference type="RefSeq" id="WP_200761643.1">
    <property type="nucleotide sequence ID" value="NZ_CP036425.1"/>
</dbReference>
<dbReference type="EMBL" id="CP036425">
    <property type="protein sequence ID" value="QDU33312.1"/>
    <property type="molecule type" value="Genomic_DNA"/>
</dbReference>
<keyword evidence="1" id="KW-0812">Transmembrane</keyword>
<keyword evidence="1" id="KW-1133">Transmembrane helix</keyword>
<reference evidence="2 3" key="1">
    <citation type="submission" date="2019-02" db="EMBL/GenBank/DDBJ databases">
        <title>Deep-cultivation of Planctomycetes and their phenomic and genomic characterization uncovers novel biology.</title>
        <authorList>
            <person name="Wiegand S."/>
            <person name="Jogler M."/>
            <person name="Boedeker C."/>
            <person name="Pinto D."/>
            <person name="Vollmers J."/>
            <person name="Rivas-Marin E."/>
            <person name="Kohn T."/>
            <person name="Peeters S.H."/>
            <person name="Heuer A."/>
            <person name="Rast P."/>
            <person name="Oberbeckmann S."/>
            <person name="Bunk B."/>
            <person name="Jeske O."/>
            <person name="Meyerdierks A."/>
            <person name="Storesund J.E."/>
            <person name="Kallscheuer N."/>
            <person name="Luecker S."/>
            <person name="Lage O.M."/>
            <person name="Pohl T."/>
            <person name="Merkel B.J."/>
            <person name="Hornburger P."/>
            <person name="Mueller R.-W."/>
            <person name="Bruemmer F."/>
            <person name="Labrenz M."/>
            <person name="Spormann A.M."/>
            <person name="Op den Camp H."/>
            <person name="Overmann J."/>
            <person name="Amann R."/>
            <person name="Jetten M.S.M."/>
            <person name="Mascher T."/>
            <person name="Medema M.H."/>
            <person name="Devos D.P."/>
            <person name="Kaster A.-K."/>
            <person name="Ovreas L."/>
            <person name="Rohde M."/>
            <person name="Galperin M.Y."/>
            <person name="Jogler C."/>
        </authorList>
    </citation>
    <scope>NUCLEOTIDE SEQUENCE [LARGE SCALE GENOMIC DNA]</scope>
    <source>
        <strain evidence="2 3">KS4</strain>
    </source>
</reference>
<feature type="transmembrane region" description="Helical" evidence="1">
    <location>
        <begin position="118"/>
        <end position="139"/>
    </location>
</feature>
<dbReference type="Proteomes" id="UP000317369">
    <property type="component" value="Chromosome"/>
</dbReference>
<feature type="transmembrane region" description="Helical" evidence="1">
    <location>
        <begin position="41"/>
        <end position="65"/>
    </location>
</feature>
<keyword evidence="1" id="KW-0472">Membrane</keyword>
<sequence>MPPSVKLLDPVVLGVVDPLAVVAFREAFAVLPVVIGARVDALLVGVTVLPTDEPVLGSLVVFAFLRLRFSKSRTLFEVDRFPEALVDVPCGNDRLALLVDELLSELPLSVLRERLVEAVVLLVGLIVEVFAFSVCSIVAPGSPVSATVVLSALILM</sequence>
<dbReference type="KEGG" id="pcor:KS4_13580"/>
<proteinExistence type="predicted"/>
<evidence type="ECO:0000313" key="3">
    <source>
        <dbReference type="Proteomes" id="UP000317369"/>
    </source>
</evidence>
<gene>
    <name evidence="2" type="ORF">KS4_13580</name>
</gene>
<organism evidence="2 3">
    <name type="scientific">Poriferisphaera corsica</name>
    <dbReference type="NCBI Taxonomy" id="2528020"/>
    <lineage>
        <taxon>Bacteria</taxon>
        <taxon>Pseudomonadati</taxon>
        <taxon>Planctomycetota</taxon>
        <taxon>Phycisphaerae</taxon>
        <taxon>Phycisphaerales</taxon>
        <taxon>Phycisphaeraceae</taxon>
        <taxon>Poriferisphaera</taxon>
    </lineage>
</organism>
<protein>
    <submittedName>
        <fullName evidence="2">Uncharacterized protein</fullName>
    </submittedName>
</protein>
<dbReference type="AlphaFoldDB" id="A0A517YT26"/>